<dbReference type="AlphaFoldDB" id="A0A398BNM4"/>
<name>A0A398BNM4_9BACI</name>
<protein>
    <recommendedName>
        <fullName evidence="3">Replication protein</fullName>
    </recommendedName>
</protein>
<comment type="caution">
    <text evidence="1">The sequence shown here is derived from an EMBL/GenBank/DDBJ whole genome shotgun (WGS) entry which is preliminary data.</text>
</comment>
<sequence>MNKRQLNESLSKLVSGAPRGSITRTNGNYGRDETGKPFFIQSVEQRETVKRIMKQKGEGRKESFFFSVIERMHYVANALTPAQCGYLLVLTSHVNWNGLLVRSEKDSTPLTPAEMQKALNLPKSKRSTFTDFLDACLNHGIIKKKDDGYYVEKGFHFRGRTEGERVVRTYITQLREMYKDVSAHDVGLLYRLIPYIHVDSNILCENPNEKDARAVVKHNRKSLAEAIGVTPQVISRATTRMIYDGKSVFAKVTTATDGTFYMLNPSIFRRADRDDYDATTRGIFGLQ</sequence>
<keyword evidence="2" id="KW-1185">Reference proteome</keyword>
<evidence type="ECO:0000313" key="1">
    <source>
        <dbReference type="EMBL" id="RID88956.1"/>
    </source>
</evidence>
<accession>A0A398BNM4</accession>
<evidence type="ECO:0008006" key="3">
    <source>
        <dbReference type="Google" id="ProtNLM"/>
    </source>
</evidence>
<gene>
    <name evidence="1" type="ORF">D1970_00195</name>
</gene>
<dbReference type="EMBL" id="QWVT01000001">
    <property type="protein sequence ID" value="RID88956.1"/>
    <property type="molecule type" value="Genomic_DNA"/>
</dbReference>
<reference evidence="1 2" key="1">
    <citation type="submission" date="2018-08" db="EMBL/GenBank/DDBJ databases">
        <title>Bacillus jemisoniae sp. nov., Bacillus chryseoplanitiae sp. nov., Bacillus resnikiae sp. nov., and Bacillus frankliniae sp. nov., isolated from Viking spacecraft and associated surfaces.</title>
        <authorList>
            <person name="Seuylemezian A."/>
            <person name="Vaishampayan P."/>
        </authorList>
    </citation>
    <scope>NUCLEOTIDE SEQUENCE [LARGE SCALE GENOMIC DNA]</scope>
    <source>
        <strain evidence="1 2">JJ-247</strain>
    </source>
</reference>
<dbReference type="Proteomes" id="UP000265816">
    <property type="component" value="Unassembled WGS sequence"/>
</dbReference>
<proteinExistence type="predicted"/>
<evidence type="ECO:0000313" key="2">
    <source>
        <dbReference type="Proteomes" id="UP000265816"/>
    </source>
</evidence>
<organism evidence="1 2">
    <name type="scientific">Mesobacillus zeae</name>
    <dbReference type="NCBI Taxonomy" id="1917180"/>
    <lineage>
        <taxon>Bacteria</taxon>
        <taxon>Bacillati</taxon>
        <taxon>Bacillota</taxon>
        <taxon>Bacilli</taxon>
        <taxon>Bacillales</taxon>
        <taxon>Bacillaceae</taxon>
        <taxon>Mesobacillus</taxon>
    </lineage>
</organism>
<dbReference type="OrthoDB" id="2564399at2"/>
<dbReference type="RefSeq" id="WP_119110868.1">
    <property type="nucleotide sequence ID" value="NZ_CBCSEO010000001.1"/>
</dbReference>